<gene>
    <name evidence="1" type="primary">ABCG36_5</name>
    <name evidence="1" type="ORF">CK203_022700</name>
</gene>
<dbReference type="Proteomes" id="UP000288805">
    <property type="component" value="Unassembled WGS sequence"/>
</dbReference>
<dbReference type="EMBL" id="QGNW01000046">
    <property type="protein sequence ID" value="RVX07302.1"/>
    <property type="molecule type" value="Genomic_DNA"/>
</dbReference>
<sequence>MESSVLPLEFNGNTDRCIIQSAMLQSVQSNVSGAVDAYASRLWQYLSCLKSVDFNFPFLKTSNFFHSMLCPWRKAKIAVGHPWTNCGVHYHQPSIDIFDAFDELFLLKLGEEEIYAGPLEHHSAHLIKYFEGIDGVSKIKDGYNLATWMLEVTSTAQEAALGINFTDVYKNFELYR</sequence>
<comment type="caution">
    <text evidence="1">The sequence shown here is derived from an EMBL/GenBank/DDBJ whole genome shotgun (WGS) entry which is preliminary data.</text>
</comment>
<dbReference type="AlphaFoldDB" id="A0A438JEE0"/>
<organism evidence="1 2">
    <name type="scientific">Vitis vinifera</name>
    <name type="common">Grape</name>
    <dbReference type="NCBI Taxonomy" id="29760"/>
    <lineage>
        <taxon>Eukaryota</taxon>
        <taxon>Viridiplantae</taxon>
        <taxon>Streptophyta</taxon>
        <taxon>Embryophyta</taxon>
        <taxon>Tracheophyta</taxon>
        <taxon>Spermatophyta</taxon>
        <taxon>Magnoliopsida</taxon>
        <taxon>eudicotyledons</taxon>
        <taxon>Gunneridae</taxon>
        <taxon>Pentapetalae</taxon>
        <taxon>rosids</taxon>
        <taxon>Vitales</taxon>
        <taxon>Vitaceae</taxon>
        <taxon>Viteae</taxon>
        <taxon>Vitis</taxon>
    </lineage>
</organism>
<dbReference type="PANTHER" id="PTHR48040:SF20">
    <property type="entry name" value="PLEIOTROPIC DRUG RESISTANCE PROTEIN 1"/>
    <property type="match status" value="1"/>
</dbReference>
<name>A0A438JEE0_VITVI</name>
<accession>A0A438JEE0</accession>
<reference evidence="1 2" key="1">
    <citation type="journal article" date="2018" name="PLoS Genet.">
        <title>Population sequencing reveals clonal diversity and ancestral inbreeding in the grapevine cultivar Chardonnay.</title>
        <authorList>
            <person name="Roach M.J."/>
            <person name="Johnson D.L."/>
            <person name="Bohlmann J."/>
            <person name="van Vuuren H.J."/>
            <person name="Jones S.J."/>
            <person name="Pretorius I.S."/>
            <person name="Schmidt S.A."/>
            <person name="Borneman A.R."/>
        </authorList>
    </citation>
    <scope>NUCLEOTIDE SEQUENCE [LARGE SCALE GENOMIC DNA]</scope>
    <source>
        <strain evidence="2">cv. Chardonnay</strain>
        <tissue evidence="1">Leaf</tissue>
    </source>
</reference>
<proteinExistence type="predicted"/>
<protein>
    <submittedName>
        <fullName evidence="1">ABC transporter G family member 36</fullName>
    </submittedName>
</protein>
<dbReference type="PANTHER" id="PTHR48040">
    <property type="entry name" value="PLEIOTROPIC DRUG RESISTANCE PROTEIN 1-LIKE ISOFORM X1"/>
    <property type="match status" value="1"/>
</dbReference>
<evidence type="ECO:0000313" key="2">
    <source>
        <dbReference type="Proteomes" id="UP000288805"/>
    </source>
</evidence>
<evidence type="ECO:0000313" key="1">
    <source>
        <dbReference type="EMBL" id="RVX07302.1"/>
    </source>
</evidence>